<dbReference type="InterPro" id="IPR007349">
    <property type="entry name" value="DUF418"/>
</dbReference>
<keyword evidence="1" id="KW-0812">Transmembrane</keyword>
<feature type="domain" description="DUF418" evidence="2">
    <location>
        <begin position="212"/>
        <end position="377"/>
    </location>
</feature>
<name>A0A6H9XTC7_9CORY</name>
<dbReference type="PANTHER" id="PTHR30590">
    <property type="entry name" value="INNER MEMBRANE PROTEIN"/>
    <property type="match status" value="1"/>
</dbReference>
<feature type="transmembrane region" description="Helical" evidence="1">
    <location>
        <begin position="141"/>
        <end position="161"/>
    </location>
</feature>
<dbReference type="AlphaFoldDB" id="A0A6H9XTC7"/>
<feature type="transmembrane region" description="Helical" evidence="1">
    <location>
        <begin position="193"/>
        <end position="212"/>
    </location>
</feature>
<reference evidence="3 4" key="1">
    <citation type="submission" date="2018-06" db="EMBL/GenBank/DDBJ databases">
        <authorList>
            <consortium name="Pathogen Informatics"/>
            <person name="Doyle S."/>
        </authorList>
    </citation>
    <scope>NUCLEOTIDE SEQUENCE [LARGE SCALE GENOMIC DNA]</scope>
    <source>
        <strain evidence="3 4">NCTC10254</strain>
    </source>
</reference>
<comment type="caution">
    <text evidence="3">The sequence shown here is derived from an EMBL/GenBank/DDBJ whole genome shotgun (WGS) entry which is preliminary data.</text>
</comment>
<feature type="transmembrane region" description="Helical" evidence="1">
    <location>
        <begin position="336"/>
        <end position="357"/>
    </location>
</feature>
<evidence type="ECO:0000259" key="2">
    <source>
        <dbReference type="Pfam" id="PF04235"/>
    </source>
</evidence>
<feature type="transmembrane region" description="Helical" evidence="1">
    <location>
        <begin position="266"/>
        <end position="287"/>
    </location>
</feature>
<dbReference type="Pfam" id="PF04235">
    <property type="entry name" value="DUF418"/>
    <property type="match status" value="1"/>
</dbReference>
<evidence type="ECO:0000313" key="4">
    <source>
        <dbReference type="Proteomes" id="UP000249886"/>
    </source>
</evidence>
<dbReference type="EMBL" id="UARK01000005">
    <property type="protein sequence ID" value="SPW28168.1"/>
    <property type="molecule type" value="Genomic_DNA"/>
</dbReference>
<sequence length="405" mass="44130">MTNNRILTPDLARGSALLGIAVANAVTVWTTNINHPMPGHIGIIAHDSLWDKIAIMIGAIFVHVRGLPMFATLLGYGVGMILVREQRNGSRYKRVLTRRYATLALIGVLHMIFLFYGDIMLTYALMALTIVPLAKYKDKTLIIVTCVLYLASTAFFIHSILSPTGEDRANPYGHGYFVDQLGPGTFLVQATPIMYLLDIITVLPMVLVGFIAGRRGMLENPEPYRRLMRWCAGLAVVVSFGLGIPLGLASIGVIGGEPAWFTLNQLVGQLVGLGMIAWVFYIAQWLQRRGWVHTLPVRMLVALGRMSMTGYVLQSVLFIALVVPWGFLGLGSGSGAAAAMSVGAGVWLLTLIFAYTWSRTVSKRGPLETLHRRIGYSKTSRAAILPAAEQNPPTEGTQFLTGATS</sequence>
<keyword evidence="1" id="KW-0472">Membrane</keyword>
<dbReference type="InterPro" id="IPR052529">
    <property type="entry name" value="Bact_Transport_Assoc"/>
</dbReference>
<dbReference type="RefSeq" id="WP_005525139.1">
    <property type="nucleotide sequence ID" value="NZ_CP050134.2"/>
</dbReference>
<feature type="transmembrane region" description="Helical" evidence="1">
    <location>
        <begin position="119"/>
        <end position="134"/>
    </location>
</feature>
<feature type="transmembrane region" description="Helical" evidence="1">
    <location>
        <begin position="308"/>
        <end position="330"/>
    </location>
</feature>
<evidence type="ECO:0000313" key="3">
    <source>
        <dbReference type="EMBL" id="SPW28168.1"/>
    </source>
</evidence>
<gene>
    <name evidence="3" type="ORF">NCTC10254_01194</name>
</gene>
<dbReference type="PANTHER" id="PTHR30590:SF2">
    <property type="entry name" value="INNER MEMBRANE PROTEIN"/>
    <property type="match status" value="1"/>
</dbReference>
<protein>
    <submittedName>
        <fullName evidence="3">Hypothetical membrane protein</fullName>
    </submittedName>
</protein>
<evidence type="ECO:0000256" key="1">
    <source>
        <dbReference type="SAM" id="Phobius"/>
    </source>
</evidence>
<proteinExistence type="predicted"/>
<organism evidence="3 4">
    <name type="scientific">Corynebacterium matruchotii</name>
    <dbReference type="NCBI Taxonomy" id="43768"/>
    <lineage>
        <taxon>Bacteria</taxon>
        <taxon>Bacillati</taxon>
        <taxon>Actinomycetota</taxon>
        <taxon>Actinomycetes</taxon>
        <taxon>Mycobacteriales</taxon>
        <taxon>Corynebacteriaceae</taxon>
        <taxon>Corynebacterium</taxon>
    </lineage>
</organism>
<dbReference type="GeneID" id="84573770"/>
<keyword evidence="1" id="KW-1133">Transmembrane helix</keyword>
<dbReference type="Proteomes" id="UP000249886">
    <property type="component" value="Unassembled WGS sequence"/>
</dbReference>
<feature type="transmembrane region" description="Helical" evidence="1">
    <location>
        <begin position="53"/>
        <end position="83"/>
    </location>
</feature>
<feature type="transmembrane region" description="Helical" evidence="1">
    <location>
        <begin position="232"/>
        <end position="254"/>
    </location>
</feature>
<accession>A0A6H9XTC7</accession>